<evidence type="ECO:0000313" key="7">
    <source>
        <dbReference type="Proteomes" id="UP000192739"/>
    </source>
</evidence>
<accession>A0A1T3WEF4</accession>
<protein>
    <recommendedName>
        <fullName evidence="5">NlpC/P60 domain-containing protein</fullName>
    </recommendedName>
</protein>
<dbReference type="InterPro" id="IPR000064">
    <property type="entry name" value="NLP_P60_dom"/>
</dbReference>
<evidence type="ECO:0000256" key="3">
    <source>
        <dbReference type="ARBA" id="ARBA00022801"/>
    </source>
</evidence>
<dbReference type="InterPro" id="IPR051794">
    <property type="entry name" value="PG_Endopeptidase_C40"/>
</dbReference>
<dbReference type="GO" id="GO:0006508">
    <property type="term" value="P:proteolysis"/>
    <property type="evidence" value="ECO:0007669"/>
    <property type="project" value="UniProtKB-KW"/>
</dbReference>
<reference evidence="6 7" key="1">
    <citation type="submission" date="2017-02" db="EMBL/GenBank/DDBJ databases">
        <title>The new phylogeny of genus Mycobacterium.</title>
        <authorList>
            <person name="Tortoli E."/>
            <person name="Trovato A."/>
            <person name="Cirillo D.M."/>
        </authorList>
    </citation>
    <scope>NUCLEOTIDE SEQUENCE [LARGE SCALE GENOMIC DNA]</scope>
    <source>
        <strain evidence="6 7">DSM 44049</strain>
    </source>
</reference>
<dbReference type="RefSeq" id="WP_079219523.1">
    <property type="nucleotide sequence ID" value="NZ_CBCRZH010000039.1"/>
</dbReference>
<dbReference type="SUPFAM" id="SSF54001">
    <property type="entry name" value="Cysteine proteinases"/>
    <property type="match status" value="1"/>
</dbReference>
<dbReference type="Gene3D" id="3.90.1720.10">
    <property type="entry name" value="endopeptidase domain like (from Nostoc punctiforme)"/>
    <property type="match status" value="1"/>
</dbReference>
<dbReference type="InterPro" id="IPR038765">
    <property type="entry name" value="Papain-like_cys_pep_sf"/>
</dbReference>
<sequence>MSQVEIEALSRAHQLFTGVGPAPALDAGTAPYHDLLGGTAGVNVGEGRYQAAAQQGRSALRSAARTDAELAAVINAARRDQAHARNLTAGVVHQARADAAATATPLAQREALRRRVARLRAQRAHVFAAQSQARRHRAALRALRYRMSHHRRRSGTTSGRAAVAVRAALSRLGRPYVWGATGPDQFDCSGLVQWAYAQAGIHLDRTTYQQINDGVPISRSHVRPGDLVFPHAGHVQLAIGNNLVVEAPYSGASVRISRLGNNVQIRRPG</sequence>
<evidence type="ECO:0000256" key="1">
    <source>
        <dbReference type="ARBA" id="ARBA00007074"/>
    </source>
</evidence>
<dbReference type="Pfam" id="PF00877">
    <property type="entry name" value="NLPC_P60"/>
    <property type="match status" value="1"/>
</dbReference>
<dbReference type="EMBL" id="MVHT01000037">
    <property type="protein sequence ID" value="ORB04122.1"/>
    <property type="molecule type" value="Genomic_DNA"/>
</dbReference>
<organism evidence="6 7">
    <name type="scientific">Mycobacterium intermedium</name>
    <dbReference type="NCBI Taxonomy" id="28445"/>
    <lineage>
        <taxon>Bacteria</taxon>
        <taxon>Bacillati</taxon>
        <taxon>Actinomycetota</taxon>
        <taxon>Actinomycetes</taxon>
        <taxon>Mycobacteriales</taxon>
        <taxon>Mycobacteriaceae</taxon>
        <taxon>Mycobacterium</taxon>
        <taxon>Mycobacterium simiae complex</taxon>
    </lineage>
</organism>
<keyword evidence="3" id="KW-0378">Hydrolase</keyword>
<keyword evidence="7" id="KW-1185">Reference proteome</keyword>
<evidence type="ECO:0000259" key="5">
    <source>
        <dbReference type="PROSITE" id="PS51935"/>
    </source>
</evidence>
<dbReference type="Proteomes" id="UP000192739">
    <property type="component" value="Unassembled WGS sequence"/>
</dbReference>
<dbReference type="PROSITE" id="PS51935">
    <property type="entry name" value="NLPC_P60"/>
    <property type="match status" value="1"/>
</dbReference>
<keyword evidence="4" id="KW-0788">Thiol protease</keyword>
<evidence type="ECO:0000313" key="6">
    <source>
        <dbReference type="EMBL" id="ORB04122.1"/>
    </source>
</evidence>
<gene>
    <name evidence="6" type="ORF">BST27_14715</name>
</gene>
<dbReference type="AlphaFoldDB" id="A0A1T3WEF4"/>
<comment type="similarity">
    <text evidence="1">Belongs to the peptidase C40 family.</text>
</comment>
<comment type="caution">
    <text evidence="6">The sequence shown here is derived from an EMBL/GenBank/DDBJ whole genome shotgun (WGS) entry which is preliminary data.</text>
</comment>
<dbReference type="GO" id="GO:0008234">
    <property type="term" value="F:cysteine-type peptidase activity"/>
    <property type="evidence" value="ECO:0007669"/>
    <property type="project" value="UniProtKB-KW"/>
</dbReference>
<name>A0A1T3WEF4_MYCIE</name>
<proteinExistence type="inferred from homology"/>
<feature type="domain" description="NlpC/P60" evidence="5">
    <location>
        <begin position="158"/>
        <end position="269"/>
    </location>
</feature>
<keyword evidence="2" id="KW-0645">Protease</keyword>
<evidence type="ECO:0000256" key="2">
    <source>
        <dbReference type="ARBA" id="ARBA00022670"/>
    </source>
</evidence>
<evidence type="ECO:0000256" key="4">
    <source>
        <dbReference type="ARBA" id="ARBA00022807"/>
    </source>
</evidence>
<dbReference type="PANTHER" id="PTHR47359:SF3">
    <property type="entry name" value="NLP_P60 DOMAIN-CONTAINING PROTEIN-RELATED"/>
    <property type="match status" value="1"/>
</dbReference>
<dbReference type="PANTHER" id="PTHR47359">
    <property type="entry name" value="PEPTIDOGLYCAN DL-ENDOPEPTIDASE CWLO"/>
    <property type="match status" value="1"/>
</dbReference>